<dbReference type="GO" id="GO:0008320">
    <property type="term" value="F:protein transmembrane transporter activity"/>
    <property type="evidence" value="ECO:0007669"/>
    <property type="project" value="TreeGrafter"/>
</dbReference>
<keyword evidence="1" id="KW-1134">Transmembrane beta strand</keyword>
<dbReference type="AlphaFoldDB" id="A0A1I3D4G2"/>
<dbReference type="PANTHER" id="PTHR34597">
    <property type="entry name" value="SLR1661 PROTEIN"/>
    <property type="match status" value="1"/>
</dbReference>
<keyword evidence="2" id="KW-0812">Transmembrane</keyword>
<evidence type="ECO:0000256" key="4">
    <source>
        <dbReference type="SAM" id="MobiDB-lite"/>
    </source>
</evidence>
<feature type="domain" description="Haemolysin activator HlyB C-terminal" evidence="6">
    <location>
        <begin position="230"/>
        <end position="522"/>
    </location>
</feature>
<reference evidence="8 9" key="1">
    <citation type="submission" date="2016-10" db="EMBL/GenBank/DDBJ databases">
        <authorList>
            <person name="de Groot N.N."/>
        </authorList>
    </citation>
    <scope>NUCLEOTIDE SEQUENCE [LARGE SCALE GENOMIC DNA]</scope>
    <source>
        <strain evidence="8 9">Z108</strain>
    </source>
</reference>
<evidence type="ECO:0000313" key="9">
    <source>
        <dbReference type="Proteomes" id="UP000183639"/>
    </source>
</evidence>
<feature type="signal peptide" evidence="5">
    <location>
        <begin position="1"/>
        <end position="29"/>
    </location>
</feature>
<proteinExistence type="predicted"/>
<dbReference type="Pfam" id="PF03865">
    <property type="entry name" value="ShlB"/>
    <property type="match status" value="1"/>
</dbReference>
<name>A0A1I3D4G2_SELRU</name>
<accession>A0A1I3D4G2</accession>
<evidence type="ECO:0000256" key="1">
    <source>
        <dbReference type="ARBA" id="ARBA00022452"/>
    </source>
</evidence>
<dbReference type="Gene3D" id="2.40.160.50">
    <property type="entry name" value="membrane protein fhac: a member of the omp85/tpsb transporter family"/>
    <property type="match status" value="1"/>
</dbReference>
<feature type="chain" id="PRO_5010184042" evidence="5">
    <location>
        <begin position="30"/>
        <end position="564"/>
    </location>
</feature>
<dbReference type="GO" id="GO:0046819">
    <property type="term" value="P:protein secretion by the type V secretion system"/>
    <property type="evidence" value="ECO:0007669"/>
    <property type="project" value="TreeGrafter"/>
</dbReference>
<evidence type="ECO:0000256" key="5">
    <source>
        <dbReference type="SAM" id="SignalP"/>
    </source>
</evidence>
<feature type="domain" description="Polypeptide-transport-associated ShlB-type" evidence="7">
    <location>
        <begin position="79"/>
        <end position="150"/>
    </location>
</feature>
<sequence>MMQRDKIRATQKMLVTAVCLLLAGSTAAAAELPTAGTLSRAEQDKEEVGLPEAAGTAAIEVSEPERPPLSMAEDVKINVAGFAVTGQDIVDETILQEQLKEYQGRMVSFKELQAGAEKLTAYFRQRGYLMARVYLPAQKIKNGVVEYRVLIGRIDEIKLDNKTSIHESVLQREIRFLHPGDYITRAKLERAVWLLSDLAGADAKASMETGRQEGTVILKLTLMPHYGKCGMISADNYGNRYTGYNSYGVFYNILNPEQAGGQLDLAGSMTGSNLYNYSLRYLLPFGADGLRAMLGYSMLSYQLGDTYRVLDACGTSRTASVGLEYALRRSQYENLYAGLSYEKSMLSDEYRTVDYQLKKHTHALVLSLYGDKRWSRAQSSWRMDYKWGTLGADNDEAYVQQQKARTAGTYHKLRGSWQYMEQLSPRVSWQLYARGQLASRNLDSSERFSLGGATGVRAYPASESSGDMGYLIRGELRYLLPFSGKIRCQLAGFIDHGGVVIAHDHRTSGENHRFLQGAGVGLLLNFADAAFLRADYAWPLGAQEAQNDKNKTHGCFWLRGGIYF</sequence>
<dbReference type="InterPro" id="IPR051544">
    <property type="entry name" value="TPS_OM_transporter"/>
</dbReference>
<evidence type="ECO:0000313" key="8">
    <source>
        <dbReference type="EMBL" id="SFH81587.1"/>
    </source>
</evidence>
<dbReference type="InterPro" id="IPR005565">
    <property type="entry name" value="Hemolysn_activator_HlyB_C"/>
</dbReference>
<gene>
    <name evidence="8" type="ORF">SAMN04487861_10586</name>
</gene>
<dbReference type="Proteomes" id="UP000183639">
    <property type="component" value="Unassembled WGS sequence"/>
</dbReference>
<dbReference type="GO" id="GO:0098046">
    <property type="term" value="C:type V protein secretion system complex"/>
    <property type="evidence" value="ECO:0007669"/>
    <property type="project" value="TreeGrafter"/>
</dbReference>
<organism evidence="8 9">
    <name type="scientific">Selenomonas ruminantium</name>
    <dbReference type="NCBI Taxonomy" id="971"/>
    <lineage>
        <taxon>Bacteria</taxon>
        <taxon>Bacillati</taxon>
        <taxon>Bacillota</taxon>
        <taxon>Negativicutes</taxon>
        <taxon>Selenomonadales</taxon>
        <taxon>Selenomonadaceae</taxon>
        <taxon>Selenomonas</taxon>
    </lineage>
</organism>
<evidence type="ECO:0000256" key="2">
    <source>
        <dbReference type="ARBA" id="ARBA00022692"/>
    </source>
</evidence>
<evidence type="ECO:0000256" key="3">
    <source>
        <dbReference type="ARBA" id="ARBA00023237"/>
    </source>
</evidence>
<feature type="region of interest" description="Disordered" evidence="4">
    <location>
        <begin position="38"/>
        <end position="65"/>
    </location>
</feature>
<dbReference type="PANTHER" id="PTHR34597:SF1">
    <property type="entry name" value="HEME_HEMOPEXIN TRANSPORTER PROTEIN HUXB"/>
    <property type="match status" value="1"/>
</dbReference>
<keyword evidence="1" id="KW-0472">Membrane</keyword>
<dbReference type="Gene3D" id="3.10.20.310">
    <property type="entry name" value="membrane protein fhac"/>
    <property type="match status" value="1"/>
</dbReference>
<dbReference type="Pfam" id="PF08479">
    <property type="entry name" value="POTRA_2"/>
    <property type="match status" value="1"/>
</dbReference>
<dbReference type="EMBL" id="FOQK01000005">
    <property type="protein sequence ID" value="SFH81587.1"/>
    <property type="molecule type" value="Genomic_DNA"/>
</dbReference>
<dbReference type="InterPro" id="IPR013686">
    <property type="entry name" value="Polypept-transport_assoc_ShlB"/>
</dbReference>
<keyword evidence="3" id="KW-0998">Cell outer membrane</keyword>
<keyword evidence="5" id="KW-0732">Signal</keyword>
<protein>
    <submittedName>
        <fullName evidence="8">Hemolysin activation/secretion protein</fullName>
    </submittedName>
</protein>
<evidence type="ECO:0000259" key="7">
    <source>
        <dbReference type="Pfam" id="PF08479"/>
    </source>
</evidence>
<evidence type="ECO:0000259" key="6">
    <source>
        <dbReference type="Pfam" id="PF03865"/>
    </source>
</evidence>